<dbReference type="EMBL" id="JALPRX010000058">
    <property type="protein sequence ID" value="MCK8785501.1"/>
    <property type="molecule type" value="Genomic_DNA"/>
</dbReference>
<organism evidence="1 2">
    <name type="scientific">Roseomonas acroporae</name>
    <dbReference type="NCBI Taxonomy" id="2937791"/>
    <lineage>
        <taxon>Bacteria</taxon>
        <taxon>Pseudomonadati</taxon>
        <taxon>Pseudomonadota</taxon>
        <taxon>Alphaproteobacteria</taxon>
        <taxon>Acetobacterales</taxon>
        <taxon>Roseomonadaceae</taxon>
        <taxon>Roseomonas</taxon>
    </lineage>
</organism>
<evidence type="ECO:0000313" key="1">
    <source>
        <dbReference type="EMBL" id="MCK8785501.1"/>
    </source>
</evidence>
<keyword evidence="2" id="KW-1185">Reference proteome</keyword>
<dbReference type="RefSeq" id="WP_248667623.1">
    <property type="nucleotide sequence ID" value="NZ_JALPRX010000058.1"/>
</dbReference>
<dbReference type="AlphaFoldDB" id="A0A9X2BVX7"/>
<dbReference type="InterPro" id="IPR029016">
    <property type="entry name" value="GAF-like_dom_sf"/>
</dbReference>
<sequence length="240" mass="25836">MSAAVQYAGQETDADAVAAWLRSNPNFLAERPELYRVLAPPRRVHGERVTDHMAAMLNAERQRVRALEAEMDSALATGRATAGLAIRVRLAVLALMRAQDVHEVVREEIPALLGLASCTLAAEPSRREAPERARPRLALLPESTVAWARPGFLPLPRGAVARLLGPGRDAVVRTRPEDLEMLHAEAASLVQRDALVRVPDSSGIPTLLVLGARDLVSLPPRQSTATLAFLGRAVAAALAR</sequence>
<gene>
    <name evidence="1" type="ORF">M0638_14015</name>
</gene>
<reference evidence="1" key="1">
    <citation type="submission" date="2022-04" db="EMBL/GenBank/DDBJ databases">
        <title>Roseomonas acroporae sp. nov., isolated from coral Acropora digitifera.</title>
        <authorList>
            <person name="Sun H."/>
        </authorList>
    </citation>
    <scope>NUCLEOTIDE SEQUENCE</scope>
    <source>
        <strain evidence="1">NAR14</strain>
    </source>
</reference>
<dbReference type="Gene3D" id="3.30.450.40">
    <property type="match status" value="1"/>
</dbReference>
<dbReference type="Proteomes" id="UP001139516">
    <property type="component" value="Unassembled WGS sequence"/>
</dbReference>
<dbReference type="InterPro" id="IPR007435">
    <property type="entry name" value="DUF484"/>
</dbReference>
<protein>
    <submittedName>
        <fullName evidence="1">DUF484 family protein</fullName>
    </submittedName>
</protein>
<comment type="caution">
    <text evidence="1">The sequence shown here is derived from an EMBL/GenBank/DDBJ whole genome shotgun (WGS) entry which is preliminary data.</text>
</comment>
<proteinExistence type="predicted"/>
<name>A0A9X2BVX7_9PROT</name>
<dbReference type="Pfam" id="PF04340">
    <property type="entry name" value="DUF484"/>
    <property type="match status" value="1"/>
</dbReference>
<evidence type="ECO:0000313" key="2">
    <source>
        <dbReference type="Proteomes" id="UP001139516"/>
    </source>
</evidence>
<accession>A0A9X2BVX7</accession>